<evidence type="ECO:0000313" key="8">
    <source>
        <dbReference type="Proteomes" id="UP000262371"/>
    </source>
</evidence>
<keyword evidence="5" id="KW-0800">Toxin</keyword>
<feature type="binding site" evidence="5">
    <location>
        <position position="6"/>
    </location>
    <ligand>
        <name>Mg(2+)</name>
        <dbReference type="ChEBI" id="CHEBI:18420"/>
    </ligand>
</feature>
<evidence type="ECO:0000256" key="1">
    <source>
        <dbReference type="ARBA" id="ARBA00022649"/>
    </source>
</evidence>
<dbReference type="Pfam" id="PF01850">
    <property type="entry name" value="PIN"/>
    <property type="match status" value="1"/>
</dbReference>
<dbReference type="GO" id="GO:0004540">
    <property type="term" value="F:RNA nuclease activity"/>
    <property type="evidence" value="ECO:0007669"/>
    <property type="project" value="InterPro"/>
</dbReference>
<dbReference type="EC" id="3.1.-.-" evidence="5"/>
<dbReference type="InterPro" id="IPR022907">
    <property type="entry name" value="VapC_family"/>
</dbReference>
<dbReference type="Gene3D" id="3.40.50.1010">
    <property type="entry name" value="5'-nuclease"/>
    <property type="match status" value="1"/>
</dbReference>
<comment type="caution">
    <text evidence="7">The sequence shown here is derived from an EMBL/GenBank/DDBJ whole genome shotgun (WGS) entry which is preliminary data.</text>
</comment>
<evidence type="ECO:0000256" key="2">
    <source>
        <dbReference type="ARBA" id="ARBA00022722"/>
    </source>
</evidence>
<keyword evidence="4 5" id="KW-0378">Hydrolase</keyword>
<dbReference type="OrthoDB" id="7204339at2"/>
<keyword evidence="5" id="KW-0460">Magnesium</keyword>
<feature type="domain" description="PIN" evidence="6">
    <location>
        <begin position="4"/>
        <end position="130"/>
    </location>
</feature>
<dbReference type="Proteomes" id="UP000262371">
    <property type="component" value="Unassembled WGS sequence"/>
</dbReference>
<evidence type="ECO:0000256" key="4">
    <source>
        <dbReference type="ARBA" id="ARBA00022801"/>
    </source>
</evidence>
<keyword evidence="1 5" id="KW-1277">Toxin-antitoxin system</keyword>
<organism evidence="7 8">
    <name type="scientific">Komagataeibacter melaceti</name>
    <dbReference type="NCBI Taxonomy" id="2766577"/>
    <lineage>
        <taxon>Bacteria</taxon>
        <taxon>Pseudomonadati</taxon>
        <taxon>Pseudomonadota</taxon>
        <taxon>Alphaproteobacteria</taxon>
        <taxon>Acetobacterales</taxon>
        <taxon>Acetobacteraceae</taxon>
        <taxon>Komagataeibacter</taxon>
    </lineage>
</organism>
<evidence type="ECO:0000256" key="3">
    <source>
        <dbReference type="ARBA" id="ARBA00022723"/>
    </source>
</evidence>
<comment type="function">
    <text evidence="5">Toxic component of a toxin-antitoxin (TA) system. An RNase.</text>
</comment>
<dbReference type="HAMAP" id="MF_00265">
    <property type="entry name" value="VapC_Nob1"/>
    <property type="match status" value="1"/>
</dbReference>
<dbReference type="EMBL" id="QUWV01000022">
    <property type="protein sequence ID" value="RFD21080.1"/>
    <property type="molecule type" value="Genomic_DNA"/>
</dbReference>
<sequence>MSLYIDTSVLVAALTNEGETTRMQDWLGAQAPEDLFVSDWVVTEFSSALSIKLRTGQITVTDRANSLAMFTRLCAESFGVVPVTSQNFRTAARFSDQYTLGLRAGDALHLAVCADHGLTLCTLDRRLAEAGPQVGLATTLI</sequence>
<dbReference type="GO" id="GO:0000287">
    <property type="term" value="F:magnesium ion binding"/>
    <property type="evidence" value="ECO:0007669"/>
    <property type="project" value="UniProtKB-UniRule"/>
</dbReference>
<evidence type="ECO:0000259" key="6">
    <source>
        <dbReference type="Pfam" id="PF01850"/>
    </source>
</evidence>
<dbReference type="CDD" id="cd09874">
    <property type="entry name" value="PIN_MT3492-like"/>
    <property type="match status" value="1"/>
</dbReference>
<evidence type="ECO:0000313" key="7">
    <source>
        <dbReference type="EMBL" id="RFD21080.1"/>
    </source>
</evidence>
<accession>A0A371Z3L0</accession>
<protein>
    <recommendedName>
        <fullName evidence="5">Ribonuclease VapC</fullName>
        <shortName evidence="5">RNase VapC</shortName>
        <ecNumber evidence="5">3.1.-.-</ecNumber>
    </recommendedName>
    <alternativeName>
        <fullName evidence="5">Toxin VapC</fullName>
    </alternativeName>
</protein>
<dbReference type="InterPro" id="IPR029060">
    <property type="entry name" value="PIN-like_dom_sf"/>
</dbReference>
<reference evidence="7 8" key="1">
    <citation type="submission" date="2018-08" db="EMBL/GenBank/DDBJ databases">
        <title>Komagataeibacter sp. AV 382.</title>
        <authorList>
            <person name="Skraban J."/>
            <person name="Trcek J."/>
        </authorList>
    </citation>
    <scope>NUCLEOTIDE SEQUENCE [LARGE SCALE GENOMIC DNA]</scope>
    <source>
        <strain evidence="7 8">AV 382</strain>
    </source>
</reference>
<comment type="similarity">
    <text evidence="5">Belongs to the PINc/VapC protein family.</text>
</comment>
<keyword evidence="8" id="KW-1185">Reference proteome</keyword>
<dbReference type="GO" id="GO:0090729">
    <property type="term" value="F:toxin activity"/>
    <property type="evidence" value="ECO:0007669"/>
    <property type="project" value="UniProtKB-KW"/>
</dbReference>
<dbReference type="GO" id="GO:0016787">
    <property type="term" value="F:hydrolase activity"/>
    <property type="evidence" value="ECO:0007669"/>
    <property type="project" value="UniProtKB-KW"/>
</dbReference>
<proteinExistence type="inferred from homology"/>
<comment type="cofactor">
    <cofactor evidence="5">
        <name>Mg(2+)</name>
        <dbReference type="ChEBI" id="CHEBI:18420"/>
    </cofactor>
</comment>
<gene>
    <name evidence="5" type="primary">vapC</name>
    <name evidence="7" type="ORF">DY926_02725</name>
</gene>
<dbReference type="InterPro" id="IPR002716">
    <property type="entry name" value="PIN_dom"/>
</dbReference>
<keyword evidence="2 5" id="KW-0540">Nuclease</keyword>
<dbReference type="RefSeq" id="WP_116701975.1">
    <property type="nucleotide sequence ID" value="NZ_QUWV01000022.1"/>
</dbReference>
<keyword evidence="3 5" id="KW-0479">Metal-binding</keyword>
<evidence type="ECO:0000256" key="5">
    <source>
        <dbReference type="HAMAP-Rule" id="MF_00265"/>
    </source>
</evidence>
<dbReference type="SUPFAM" id="SSF88723">
    <property type="entry name" value="PIN domain-like"/>
    <property type="match status" value="1"/>
</dbReference>
<dbReference type="AlphaFoldDB" id="A0A371Z3L0"/>
<feature type="binding site" evidence="5">
    <location>
        <position position="106"/>
    </location>
    <ligand>
        <name>Mg(2+)</name>
        <dbReference type="ChEBI" id="CHEBI:18420"/>
    </ligand>
</feature>
<name>A0A371Z3L0_9PROT</name>